<dbReference type="PANTHER" id="PTHR34216">
    <property type="match status" value="1"/>
</dbReference>
<dbReference type="PROSITE" id="PS51677">
    <property type="entry name" value="NODB"/>
    <property type="match status" value="1"/>
</dbReference>
<dbReference type="GO" id="GO:0005975">
    <property type="term" value="P:carbohydrate metabolic process"/>
    <property type="evidence" value="ECO:0007669"/>
    <property type="project" value="InterPro"/>
</dbReference>
<evidence type="ECO:0000259" key="3">
    <source>
        <dbReference type="PROSITE" id="PS51677"/>
    </source>
</evidence>
<accession>A0A327R7U4</accession>
<name>A0A327R7U4_9FLAO</name>
<evidence type="ECO:0000313" key="5">
    <source>
        <dbReference type="Proteomes" id="UP000248703"/>
    </source>
</evidence>
<evidence type="ECO:0000256" key="2">
    <source>
        <dbReference type="SAM" id="Phobius"/>
    </source>
</evidence>
<dbReference type="InterPro" id="IPR051398">
    <property type="entry name" value="Polysacch_Deacetylase"/>
</dbReference>
<dbReference type="SUPFAM" id="SSF88713">
    <property type="entry name" value="Glycoside hydrolase/deacetylase"/>
    <property type="match status" value="1"/>
</dbReference>
<dbReference type="Proteomes" id="UP000248703">
    <property type="component" value="Unassembled WGS sequence"/>
</dbReference>
<feature type="transmembrane region" description="Helical" evidence="2">
    <location>
        <begin position="20"/>
        <end position="39"/>
    </location>
</feature>
<proteinExistence type="predicted"/>
<reference evidence="4 5" key="1">
    <citation type="submission" date="2018-06" db="EMBL/GenBank/DDBJ databases">
        <title>Genomic Encyclopedia of Archaeal and Bacterial Type Strains, Phase II (KMG-II): from individual species to whole genera.</title>
        <authorList>
            <person name="Goeker M."/>
        </authorList>
    </citation>
    <scope>NUCLEOTIDE SEQUENCE [LARGE SCALE GENOMIC DNA]</scope>
    <source>
        <strain evidence="4 5">DSM 24464</strain>
    </source>
</reference>
<dbReference type="InterPro" id="IPR011330">
    <property type="entry name" value="Glyco_hydro/deAcase_b/a-brl"/>
</dbReference>
<dbReference type="EMBL" id="QLLO01000014">
    <property type="protein sequence ID" value="RAJ11764.1"/>
    <property type="molecule type" value="Genomic_DNA"/>
</dbReference>
<gene>
    <name evidence="4" type="ORF">LY08_02694</name>
</gene>
<dbReference type="InterPro" id="IPR002509">
    <property type="entry name" value="NODB_dom"/>
</dbReference>
<dbReference type="Gene3D" id="3.20.20.370">
    <property type="entry name" value="Glycoside hydrolase/deacetylase"/>
    <property type="match status" value="1"/>
</dbReference>
<organism evidence="4 5">
    <name type="scientific">Olleya aquimaris</name>
    <dbReference type="NCBI Taxonomy" id="639310"/>
    <lineage>
        <taxon>Bacteria</taxon>
        <taxon>Pseudomonadati</taxon>
        <taxon>Bacteroidota</taxon>
        <taxon>Flavobacteriia</taxon>
        <taxon>Flavobacteriales</taxon>
        <taxon>Flavobacteriaceae</taxon>
    </lineage>
</organism>
<evidence type="ECO:0000313" key="4">
    <source>
        <dbReference type="EMBL" id="RAJ11764.1"/>
    </source>
</evidence>
<dbReference type="AlphaFoldDB" id="A0A327R7U4"/>
<dbReference type="PANTHER" id="PTHR34216:SF11">
    <property type="entry name" value="CHITOOLIGOSACCHARIDE DEACETYLASE"/>
    <property type="match status" value="1"/>
</dbReference>
<keyword evidence="2" id="KW-0472">Membrane</keyword>
<feature type="domain" description="NodB homology" evidence="3">
    <location>
        <begin position="58"/>
        <end position="269"/>
    </location>
</feature>
<sequence>MSENPTDSQPYKSYTNTLPTILSMNRYIILFIAFIFVFVSCDEKPSFIDFTYPEGNRKALVLSYDDGTIQDIELAQLFEKNNLVGTFNLNSKYLGVTRGWPQQNGDTIYQKYVPKDSLLIIYKNHEIAAHGALHKNFTGISSDEVLEEINTDLEILKSLTNREIISMAYPFGSTNDSVSRLIASTGIKNGRTVEDTYTFDFPKNYMMWHPTCHDSKVLDFLDPYLELNEQQLSVFYVWGHSWEFGNEKRWNNMVKFCETIGKSNDIWSVGHGQLTNYLLAIKNVQVDEQKITNPLDNQPIWINLSSGIKKLNPGESINLK</sequence>
<dbReference type="CDD" id="cd10967">
    <property type="entry name" value="CE4_GLA_like_6s"/>
    <property type="match status" value="1"/>
</dbReference>
<keyword evidence="5" id="KW-1185">Reference proteome</keyword>
<keyword evidence="1" id="KW-0732">Signal</keyword>
<keyword evidence="2" id="KW-1133">Transmembrane helix</keyword>
<keyword evidence="2" id="KW-0812">Transmembrane</keyword>
<evidence type="ECO:0000256" key="1">
    <source>
        <dbReference type="ARBA" id="ARBA00022729"/>
    </source>
</evidence>
<comment type="caution">
    <text evidence="4">The sequence shown here is derived from an EMBL/GenBank/DDBJ whole genome shotgun (WGS) entry which is preliminary data.</text>
</comment>
<dbReference type="Pfam" id="PF01522">
    <property type="entry name" value="Polysacc_deac_1"/>
    <property type="match status" value="1"/>
</dbReference>
<dbReference type="GO" id="GO:0016810">
    <property type="term" value="F:hydrolase activity, acting on carbon-nitrogen (but not peptide) bonds"/>
    <property type="evidence" value="ECO:0007669"/>
    <property type="project" value="InterPro"/>
</dbReference>
<protein>
    <submittedName>
        <fullName evidence="4">Polysaccharide deacetylase</fullName>
    </submittedName>
</protein>